<dbReference type="PROSITE" id="PS50113">
    <property type="entry name" value="PAC"/>
    <property type="match status" value="1"/>
</dbReference>
<gene>
    <name evidence="8 10" type="primary">acpS</name>
    <name evidence="10" type="ORF">CLHOM_17120</name>
</gene>
<feature type="binding site" evidence="8">
    <location>
        <position position="56"/>
    </location>
    <ligand>
        <name>Mg(2+)</name>
        <dbReference type="ChEBI" id="CHEBI:18420"/>
    </ligand>
</feature>
<dbReference type="Gene3D" id="3.90.470.20">
    <property type="entry name" value="4'-phosphopantetheinyl transferase domain"/>
    <property type="match status" value="1"/>
</dbReference>
<dbReference type="InterPro" id="IPR002582">
    <property type="entry name" value="ACPS"/>
</dbReference>
<feature type="binding site" evidence="8">
    <location>
        <position position="8"/>
    </location>
    <ligand>
        <name>Mg(2+)</name>
        <dbReference type="ChEBI" id="CHEBI:18420"/>
    </ligand>
</feature>
<sequence>MIIGIGTDIVEIKRIEKALNRNPNFIYKLFCKNEIEYLKSKNMRPEFVAGKFAAKEAVAKAMGTGFRGFDFNEIEIDKNVLGKPIVILRGKAKKMDKKWGNYKIHLSISHSKENAIAYAILEGIEDGNSSCRTNEEDR</sequence>
<dbReference type="NCBIfam" id="TIGR00516">
    <property type="entry name" value="acpS"/>
    <property type="match status" value="1"/>
</dbReference>
<dbReference type="AlphaFoldDB" id="A0A0L6ZA02"/>
<dbReference type="HAMAP" id="MF_00101">
    <property type="entry name" value="AcpS"/>
    <property type="match status" value="1"/>
</dbReference>
<evidence type="ECO:0000256" key="2">
    <source>
        <dbReference type="ARBA" id="ARBA00022679"/>
    </source>
</evidence>
<dbReference type="SUPFAM" id="SSF56214">
    <property type="entry name" value="4'-phosphopantetheinyl transferase"/>
    <property type="match status" value="1"/>
</dbReference>
<comment type="subcellular location">
    <subcellularLocation>
        <location evidence="8">Cytoplasm</location>
    </subcellularLocation>
</comment>
<keyword evidence="2 8" id="KW-0808">Transferase</keyword>
<evidence type="ECO:0000256" key="5">
    <source>
        <dbReference type="ARBA" id="ARBA00022842"/>
    </source>
</evidence>
<evidence type="ECO:0000256" key="8">
    <source>
        <dbReference type="HAMAP-Rule" id="MF_00101"/>
    </source>
</evidence>
<organism evidence="10 11">
    <name type="scientific">Clostridium homopropionicum DSM 5847</name>
    <dbReference type="NCBI Taxonomy" id="1121318"/>
    <lineage>
        <taxon>Bacteria</taxon>
        <taxon>Bacillati</taxon>
        <taxon>Bacillota</taxon>
        <taxon>Clostridia</taxon>
        <taxon>Eubacteriales</taxon>
        <taxon>Clostridiaceae</taxon>
        <taxon>Clostridium</taxon>
    </lineage>
</organism>
<dbReference type="GO" id="GO:0000287">
    <property type="term" value="F:magnesium ion binding"/>
    <property type="evidence" value="ECO:0007669"/>
    <property type="project" value="UniProtKB-UniRule"/>
</dbReference>
<comment type="catalytic activity">
    <reaction evidence="8">
        <text>apo-[ACP] + CoA = holo-[ACP] + adenosine 3',5'-bisphosphate + H(+)</text>
        <dbReference type="Rhea" id="RHEA:12068"/>
        <dbReference type="Rhea" id="RHEA-COMP:9685"/>
        <dbReference type="Rhea" id="RHEA-COMP:9690"/>
        <dbReference type="ChEBI" id="CHEBI:15378"/>
        <dbReference type="ChEBI" id="CHEBI:29999"/>
        <dbReference type="ChEBI" id="CHEBI:57287"/>
        <dbReference type="ChEBI" id="CHEBI:58343"/>
        <dbReference type="ChEBI" id="CHEBI:64479"/>
        <dbReference type="EC" id="2.7.8.7"/>
    </reaction>
</comment>
<keyword evidence="7 8" id="KW-0275">Fatty acid biosynthesis</keyword>
<dbReference type="GO" id="GO:0006633">
    <property type="term" value="P:fatty acid biosynthetic process"/>
    <property type="evidence" value="ECO:0007669"/>
    <property type="project" value="UniProtKB-UniRule"/>
</dbReference>
<evidence type="ECO:0000256" key="6">
    <source>
        <dbReference type="ARBA" id="ARBA00023098"/>
    </source>
</evidence>
<proteinExistence type="inferred from homology"/>
<keyword evidence="8" id="KW-0963">Cytoplasm</keyword>
<evidence type="ECO:0000256" key="3">
    <source>
        <dbReference type="ARBA" id="ARBA00022723"/>
    </source>
</evidence>
<keyword evidence="3 8" id="KW-0479">Metal-binding</keyword>
<dbReference type="EMBL" id="LHUR01000022">
    <property type="protein sequence ID" value="KOA19623.1"/>
    <property type="molecule type" value="Genomic_DNA"/>
</dbReference>
<keyword evidence="4 8" id="KW-0276">Fatty acid metabolism</keyword>
<dbReference type="Proteomes" id="UP000037043">
    <property type="component" value="Unassembled WGS sequence"/>
</dbReference>
<keyword evidence="11" id="KW-1185">Reference proteome</keyword>
<accession>A0A0L6ZA02</accession>
<dbReference type="EC" id="2.7.8.7" evidence="8"/>
<dbReference type="InterPro" id="IPR000700">
    <property type="entry name" value="PAS-assoc_C"/>
</dbReference>
<evidence type="ECO:0000313" key="10">
    <source>
        <dbReference type="EMBL" id="KOA19623.1"/>
    </source>
</evidence>
<comment type="function">
    <text evidence="8">Transfers the 4'-phosphopantetheine moiety from coenzyme A to a Ser of acyl-carrier-protein.</text>
</comment>
<evidence type="ECO:0000256" key="1">
    <source>
        <dbReference type="ARBA" id="ARBA00022516"/>
    </source>
</evidence>
<keyword evidence="6 8" id="KW-0443">Lipid metabolism</keyword>
<evidence type="ECO:0000256" key="4">
    <source>
        <dbReference type="ARBA" id="ARBA00022832"/>
    </source>
</evidence>
<dbReference type="GO" id="GO:0005737">
    <property type="term" value="C:cytoplasm"/>
    <property type="evidence" value="ECO:0007669"/>
    <property type="project" value="UniProtKB-SubCell"/>
</dbReference>
<feature type="domain" description="PAC" evidence="9">
    <location>
        <begin position="1"/>
        <end position="21"/>
    </location>
</feature>
<dbReference type="STRING" id="36844.SAMN04488501_102281"/>
<evidence type="ECO:0000259" key="9">
    <source>
        <dbReference type="PROSITE" id="PS50113"/>
    </source>
</evidence>
<dbReference type="InterPro" id="IPR004568">
    <property type="entry name" value="Ppantetheine-prot_Trfase_dom"/>
</dbReference>
<comment type="similarity">
    <text evidence="8">Belongs to the P-Pant transferase superfamily. AcpS family.</text>
</comment>
<dbReference type="PATRIC" id="fig|1121318.3.peg.1727"/>
<comment type="cofactor">
    <cofactor evidence="8">
        <name>Mg(2+)</name>
        <dbReference type="ChEBI" id="CHEBI:18420"/>
    </cofactor>
</comment>
<comment type="caution">
    <text evidence="10">The sequence shown here is derived from an EMBL/GenBank/DDBJ whole genome shotgun (WGS) entry which is preliminary data.</text>
</comment>
<dbReference type="GO" id="GO:0008897">
    <property type="term" value="F:holo-[acyl-carrier-protein] synthase activity"/>
    <property type="evidence" value="ECO:0007669"/>
    <property type="project" value="UniProtKB-UniRule"/>
</dbReference>
<reference evidence="11" key="1">
    <citation type="submission" date="2015-08" db="EMBL/GenBank/DDBJ databases">
        <title>Genome sequence of the strict anaerobe Clostridium homopropionicum LuHBu1 (DSM 5847T).</title>
        <authorList>
            <person name="Poehlein A."/>
            <person name="Beck M."/>
            <person name="Schiel-Bengelsdorf B."/>
            <person name="Bengelsdorf F.R."/>
            <person name="Daniel R."/>
            <person name="Duerre P."/>
        </authorList>
    </citation>
    <scope>NUCLEOTIDE SEQUENCE [LARGE SCALE GENOMIC DNA]</scope>
    <source>
        <strain evidence="11">DSM 5847</strain>
    </source>
</reference>
<name>A0A0L6ZA02_9CLOT</name>
<dbReference type="NCBIfam" id="TIGR00556">
    <property type="entry name" value="pantethn_trn"/>
    <property type="match status" value="1"/>
</dbReference>
<dbReference type="RefSeq" id="WP_052221268.1">
    <property type="nucleotide sequence ID" value="NZ_LHUR01000022.1"/>
</dbReference>
<dbReference type="InterPro" id="IPR037143">
    <property type="entry name" value="4-PPantetheinyl_Trfase_dom_sf"/>
</dbReference>
<protein>
    <recommendedName>
        <fullName evidence="8">Holo-[acyl-carrier-protein] synthase</fullName>
        <shortName evidence="8">Holo-ACP synthase</shortName>
        <ecNumber evidence="8">2.7.8.7</ecNumber>
    </recommendedName>
    <alternativeName>
        <fullName evidence="8">4'-phosphopantetheinyl transferase AcpS</fullName>
    </alternativeName>
</protein>
<dbReference type="InterPro" id="IPR008278">
    <property type="entry name" value="4-PPantetheinyl_Trfase_dom"/>
</dbReference>
<evidence type="ECO:0000256" key="7">
    <source>
        <dbReference type="ARBA" id="ARBA00023160"/>
    </source>
</evidence>
<dbReference type="Pfam" id="PF01648">
    <property type="entry name" value="ACPS"/>
    <property type="match status" value="1"/>
</dbReference>
<keyword evidence="5 8" id="KW-0460">Magnesium</keyword>
<evidence type="ECO:0000313" key="11">
    <source>
        <dbReference type="Proteomes" id="UP000037043"/>
    </source>
</evidence>
<keyword evidence="1 8" id="KW-0444">Lipid biosynthesis</keyword>